<feature type="compositionally biased region" description="Polar residues" evidence="1">
    <location>
        <begin position="130"/>
        <end position="140"/>
    </location>
</feature>
<feature type="transmembrane region" description="Helical" evidence="2">
    <location>
        <begin position="639"/>
        <end position="661"/>
    </location>
</feature>
<evidence type="ECO:0000256" key="2">
    <source>
        <dbReference type="SAM" id="Phobius"/>
    </source>
</evidence>
<accession>A0A9N9TLD1</accession>
<keyword evidence="2" id="KW-0812">Transmembrane</keyword>
<reference evidence="3" key="1">
    <citation type="submission" date="2022-01" db="EMBL/GenBank/DDBJ databases">
        <authorList>
            <person name="King R."/>
        </authorList>
    </citation>
    <scope>NUCLEOTIDE SEQUENCE</scope>
</reference>
<dbReference type="PANTHER" id="PTHR37002:SF10">
    <property type="entry name" value="TRANSGLUTAMINASE-LIKE DOMAIN-CONTAINING PROTEIN"/>
    <property type="match status" value="1"/>
</dbReference>
<proteinExistence type="predicted"/>
<feature type="compositionally biased region" description="Polar residues" evidence="1">
    <location>
        <begin position="505"/>
        <end position="514"/>
    </location>
</feature>
<feature type="region of interest" description="Disordered" evidence="1">
    <location>
        <begin position="809"/>
        <end position="845"/>
    </location>
</feature>
<feature type="transmembrane region" description="Helical" evidence="2">
    <location>
        <begin position="673"/>
        <end position="692"/>
    </location>
</feature>
<gene>
    <name evidence="3" type="ORF">PHYEVI_LOCUS3423</name>
</gene>
<feature type="region of interest" description="Disordered" evidence="1">
    <location>
        <begin position="167"/>
        <end position="252"/>
    </location>
</feature>
<dbReference type="Proteomes" id="UP001153712">
    <property type="component" value="Chromosome 13"/>
</dbReference>
<evidence type="ECO:0000256" key="1">
    <source>
        <dbReference type="SAM" id="MobiDB-lite"/>
    </source>
</evidence>
<name>A0A9N9TLD1_PHYSR</name>
<keyword evidence="4" id="KW-1185">Reference proteome</keyword>
<dbReference type="OrthoDB" id="10070859at2759"/>
<dbReference type="AlphaFoldDB" id="A0A9N9TLD1"/>
<keyword evidence="2" id="KW-0472">Membrane</keyword>
<feature type="compositionally biased region" description="Basic residues" evidence="1">
    <location>
        <begin position="485"/>
        <end position="497"/>
    </location>
</feature>
<protein>
    <submittedName>
        <fullName evidence="3">Uncharacterized protein</fullName>
    </submittedName>
</protein>
<dbReference type="EMBL" id="OU900106">
    <property type="protein sequence ID" value="CAG9857012.1"/>
    <property type="molecule type" value="Genomic_DNA"/>
</dbReference>
<feature type="region of interest" description="Disordered" evidence="1">
    <location>
        <begin position="278"/>
        <end position="313"/>
    </location>
</feature>
<sequence length="966" mass="103284">MEKNISLKQSLPKLLCLKKSPVLINTRETRNVNSLKTLDVDTLRKDNCDNYVIKGGSFYAGSDNERINGIDNGKKNRNSVHQNVEEALNSLLWQPYEYQVTRHSHSTSPFSSYCASPSSSYDDLDEITKTDASPSTSCSCRSLADPHPPPSTTWLYDQMVINPLALAAQSPPGSPSRDPTFDERQPSDGATAASRTSGSSTATSRSRSAGAIDSPARPSYVDALEYRDMSSTAASSQQPPPDDNDSNVSTGASLFQSNLSSANVVGLPNHVRYSSVPVQARPSGHNVVPKHSRNVSEPSEHFSRPANNNNNNVVPVNVVNNRCQSVPIVRECNATATTTTSTLVNSSRCGTAGDASFYRAVPVNVISSVPTIHCLNSLQGNEVSNVQVLPLGNPTAGTAAATHQVVLHNNDVTTSITNFFATPCTVSTTSIGGGTNSRTVPTISKSNVQIGPAKSTRTFTSTEAQTDDVPILQASNEPDREQRRRERRERRQQRRLHNNNNNSNRQSVDSSTQIGAGHNDRLPDILNSHLPPPYATSSTLVPPRVLPPPPPPVGVGAAVPQGAVLQTVVPNGVVSNSGFVFQGPPPVVQGAAPVAVPVPPPVGFRFPFPGNGFRRARFSDDPPKGCCGILTWKPGSLRWFIALIALVAVCCVLVGTALGAMRPSGRDHLTVSLLMIGVGIVLVTVSGVAWRLTSHDSSTCRSMLGLGSTESVEVCARRFVPRLPPAYGRPHHPYAAMMYPEFQYRPPPPSYQASMQEYRLRLLLLERGNTPQIQGGLQNAVSPPPTYRSHSGSLLRVPMSCRREAAQSEYSCPPSYRSQSTRPGTVQSNSALHSREQSLSLSESNHGESMVNVVNILTGGGVGGGVGGDDLALDNITLDSLKMEPEHEHELHHHHRPVKVLLKGGGGGAGGDFADGGGKEGNLVTIVQTGDRSPVIVTVSGHSQIDSNSTVQITEVPTEIEILAHL</sequence>
<evidence type="ECO:0000313" key="4">
    <source>
        <dbReference type="Proteomes" id="UP001153712"/>
    </source>
</evidence>
<keyword evidence="2" id="KW-1133">Transmembrane helix</keyword>
<feature type="compositionally biased region" description="Low complexity" evidence="1">
    <location>
        <begin position="189"/>
        <end position="211"/>
    </location>
</feature>
<feature type="region of interest" description="Disordered" evidence="1">
    <location>
        <begin position="430"/>
        <end position="539"/>
    </location>
</feature>
<feature type="compositionally biased region" description="Polar residues" evidence="1">
    <location>
        <begin position="816"/>
        <end position="844"/>
    </location>
</feature>
<evidence type="ECO:0000313" key="3">
    <source>
        <dbReference type="EMBL" id="CAG9857012.1"/>
    </source>
</evidence>
<feature type="region of interest" description="Disordered" evidence="1">
    <location>
        <begin position="123"/>
        <end position="151"/>
    </location>
</feature>
<feature type="compositionally biased region" description="Polar residues" evidence="1">
    <location>
        <begin position="430"/>
        <end position="464"/>
    </location>
</feature>
<dbReference type="PANTHER" id="PTHR37002">
    <property type="entry name" value="AGAP007005-PA"/>
    <property type="match status" value="1"/>
</dbReference>
<organism evidence="3 4">
    <name type="scientific">Phyllotreta striolata</name>
    <name type="common">Striped flea beetle</name>
    <name type="synonym">Crioceris striolata</name>
    <dbReference type="NCBI Taxonomy" id="444603"/>
    <lineage>
        <taxon>Eukaryota</taxon>
        <taxon>Metazoa</taxon>
        <taxon>Ecdysozoa</taxon>
        <taxon>Arthropoda</taxon>
        <taxon>Hexapoda</taxon>
        <taxon>Insecta</taxon>
        <taxon>Pterygota</taxon>
        <taxon>Neoptera</taxon>
        <taxon>Endopterygota</taxon>
        <taxon>Coleoptera</taxon>
        <taxon>Polyphaga</taxon>
        <taxon>Cucujiformia</taxon>
        <taxon>Chrysomeloidea</taxon>
        <taxon>Chrysomelidae</taxon>
        <taxon>Galerucinae</taxon>
        <taxon>Alticini</taxon>
        <taxon>Phyllotreta</taxon>
    </lineage>
</organism>